<dbReference type="InterPro" id="IPR053905">
    <property type="entry name" value="EF-G-like_DII"/>
</dbReference>
<dbReference type="InterPro" id="IPR027417">
    <property type="entry name" value="P-loop_NTPase"/>
</dbReference>
<name>A0A9Q0BCU8_9HYPO</name>
<proteinExistence type="inferred from homology"/>
<dbReference type="Proteomes" id="UP001055219">
    <property type="component" value="Unassembled WGS sequence"/>
</dbReference>
<dbReference type="FunFam" id="2.40.30.10:FF:000008">
    <property type="entry name" value="Translation initiation factor IF-2"/>
    <property type="match status" value="1"/>
</dbReference>
<evidence type="ECO:0000256" key="6">
    <source>
        <dbReference type="ARBA" id="ARBA00022946"/>
    </source>
</evidence>
<evidence type="ECO:0000256" key="4">
    <source>
        <dbReference type="ARBA" id="ARBA00022741"/>
    </source>
</evidence>
<dbReference type="NCBIfam" id="TIGR00231">
    <property type="entry name" value="small_GTP"/>
    <property type="match status" value="1"/>
</dbReference>
<dbReference type="NCBIfam" id="TIGR00487">
    <property type="entry name" value="IF-2"/>
    <property type="match status" value="1"/>
</dbReference>
<dbReference type="Gene3D" id="3.40.50.10050">
    <property type="entry name" value="Translation initiation factor IF- 2, domain 3"/>
    <property type="match status" value="1"/>
</dbReference>
<dbReference type="GO" id="GO:0003924">
    <property type="term" value="F:GTPase activity"/>
    <property type="evidence" value="ECO:0007669"/>
    <property type="project" value="InterPro"/>
</dbReference>
<keyword evidence="8" id="KW-0342">GTP-binding</keyword>
<dbReference type="InterPro" id="IPR036925">
    <property type="entry name" value="TIF_IF2_dom3_sf"/>
</dbReference>
<evidence type="ECO:0000256" key="1">
    <source>
        <dbReference type="ARBA" id="ARBA00004173"/>
    </source>
</evidence>
<feature type="region of interest" description="Disordered" evidence="11">
    <location>
        <begin position="505"/>
        <end position="533"/>
    </location>
</feature>
<dbReference type="GO" id="GO:0003743">
    <property type="term" value="F:translation initiation factor activity"/>
    <property type="evidence" value="ECO:0007669"/>
    <property type="project" value="UniProtKB-KW"/>
</dbReference>
<feature type="compositionally biased region" description="Low complexity" evidence="11">
    <location>
        <begin position="246"/>
        <end position="257"/>
    </location>
</feature>
<keyword evidence="3 13" id="KW-0396">Initiation factor</keyword>
<dbReference type="HAMAP" id="MF_00100_B">
    <property type="entry name" value="IF_2_B"/>
    <property type="match status" value="1"/>
</dbReference>
<evidence type="ECO:0000256" key="10">
    <source>
        <dbReference type="ARBA" id="ARBA00044200"/>
    </source>
</evidence>
<keyword evidence="4" id="KW-0547">Nucleotide-binding</keyword>
<feature type="compositionally biased region" description="Basic and acidic residues" evidence="11">
    <location>
        <begin position="182"/>
        <end position="215"/>
    </location>
</feature>
<dbReference type="Pfam" id="PF22042">
    <property type="entry name" value="EF-G_D2"/>
    <property type="match status" value="1"/>
</dbReference>
<dbReference type="InterPro" id="IPR000795">
    <property type="entry name" value="T_Tr_GTP-bd_dom"/>
</dbReference>
<comment type="subcellular location">
    <subcellularLocation>
        <location evidence="1">Mitochondrion</location>
    </subcellularLocation>
</comment>
<dbReference type="FunFam" id="2.40.30.10:FF:000007">
    <property type="entry name" value="Translation initiation factor IF-2"/>
    <property type="match status" value="1"/>
</dbReference>
<dbReference type="InterPro" id="IPR015760">
    <property type="entry name" value="TIF_IF2"/>
</dbReference>
<dbReference type="FunFam" id="3.40.50.300:FF:000019">
    <property type="entry name" value="Translation initiation factor IF-2"/>
    <property type="match status" value="1"/>
</dbReference>
<dbReference type="EMBL" id="JAGIXG020000039">
    <property type="protein sequence ID" value="KAI6779915.1"/>
    <property type="molecule type" value="Genomic_DNA"/>
</dbReference>
<keyword evidence="14" id="KW-1185">Reference proteome</keyword>
<dbReference type="GO" id="GO:0005525">
    <property type="term" value="F:GTP binding"/>
    <property type="evidence" value="ECO:0007669"/>
    <property type="project" value="UniProtKB-KW"/>
</dbReference>
<feature type="compositionally biased region" description="Basic and acidic residues" evidence="11">
    <location>
        <begin position="269"/>
        <end position="279"/>
    </location>
</feature>
<feature type="compositionally biased region" description="Basic and acidic residues" evidence="11">
    <location>
        <begin position="511"/>
        <end position="521"/>
    </location>
</feature>
<feature type="compositionally biased region" description="Basic and acidic residues" evidence="11">
    <location>
        <begin position="297"/>
        <end position="325"/>
    </location>
</feature>
<dbReference type="GO" id="GO:0005739">
    <property type="term" value="C:mitochondrion"/>
    <property type="evidence" value="ECO:0007669"/>
    <property type="project" value="UniProtKB-SubCell"/>
</dbReference>
<evidence type="ECO:0000256" key="9">
    <source>
        <dbReference type="ARBA" id="ARBA00025162"/>
    </source>
</evidence>
<feature type="domain" description="Tr-type G" evidence="12">
    <location>
        <begin position="529"/>
        <end position="697"/>
    </location>
</feature>
<dbReference type="Pfam" id="PF00009">
    <property type="entry name" value="GTP_EFTU"/>
    <property type="match status" value="1"/>
</dbReference>
<evidence type="ECO:0000313" key="13">
    <source>
        <dbReference type="EMBL" id="KAI6779915.1"/>
    </source>
</evidence>
<dbReference type="PROSITE" id="PS51722">
    <property type="entry name" value="G_TR_2"/>
    <property type="match status" value="1"/>
</dbReference>
<dbReference type="SUPFAM" id="SSF52540">
    <property type="entry name" value="P-loop containing nucleoside triphosphate hydrolases"/>
    <property type="match status" value="1"/>
</dbReference>
<feature type="compositionally biased region" description="Basic and acidic residues" evidence="11">
    <location>
        <begin position="400"/>
        <end position="410"/>
    </location>
</feature>
<evidence type="ECO:0000256" key="8">
    <source>
        <dbReference type="ARBA" id="ARBA00023134"/>
    </source>
</evidence>
<dbReference type="SUPFAM" id="SSF50447">
    <property type="entry name" value="Translation proteins"/>
    <property type="match status" value="2"/>
</dbReference>
<dbReference type="CDD" id="cd03702">
    <property type="entry name" value="IF2_mtIF2_II"/>
    <property type="match status" value="1"/>
</dbReference>
<dbReference type="PANTHER" id="PTHR43381:SF20">
    <property type="entry name" value="TRANSLATION INITIATION FACTOR IF-2, MITOCHONDRIAL"/>
    <property type="match status" value="1"/>
</dbReference>
<evidence type="ECO:0000256" key="7">
    <source>
        <dbReference type="ARBA" id="ARBA00023128"/>
    </source>
</evidence>
<feature type="compositionally biased region" description="Basic residues" evidence="11">
    <location>
        <begin position="157"/>
        <end position="181"/>
    </location>
</feature>
<protein>
    <recommendedName>
        <fullName evidence="10">Translation initiation factor IF-2, mitochondrial</fullName>
    </recommendedName>
</protein>
<evidence type="ECO:0000256" key="2">
    <source>
        <dbReference type="ARBA" id="ARBA00007733"/>
    </source>
</evidence>
<dbReference type="RefSeq" id="XP_051360771.1">
    <property type="nucleotide sequence ID" value="XM_051508016.1"/>
</dbReference>
<evidence type="ECO:0000256" key="11">
    <source>
        <dbReference type="SAM" id="MobiDB-lite"/>
    </source>
</evidence>
<dbReference type="Gene3D" id="2.40.30.10">
    <property type="entry name" value="Translation factors"/>
    <property type="match status" value="2"/>
</dbReference>
<reference evidence="13" key="2">
    <citation type="submission" date="2022-07" db="EMBL/GenBank/DDBJ databases">
        <authorList>
            <person name="Goncalves M.F.M."/>
            <person name="Hilario S."/>
            <person name="Van De Peer Y."/>
            <person name="Esteves A.C."/>
            <person name="Alves A."/>
        </authorList>
    </citation>
    <scope>NUCLEOTIDE SEQUENCE</scope>
    <source>
        <strain evidence="13">MUM 19.33</strain>
    </source>
</reference>
<feature type="compositionally biased region" description="Basic and acidic residues" evidence="11">
    <location>
        <begin position="417"/>
        <end position="438"/>
    </location>
</feature>
<feature type="compositionally biased region" description="Basic residues" evidence="11">
    <location>
        <begin position="389"/>
        <end position="398"/>
    </location>
</feature>
<dbReference type="AlphaFoldDB" id="A0A9Q0BCU8"/>
<dbReference type="InterPro" id="IPR005225">
    <property type="entry name" value="Small_GTP-bd"/>
</dbReference>
<organism evidence="13 14">
    <name type="scientific">Emericellopsis cladophorae</name>
    <dbReference type="NCBI Taxonomy" id="2686198"/>
    <lineage>
        <taxon>Eukaryota</taxon>
        <taxon>Fungi</taxon>
        <taxon>Dikarya</taxon>
        <taxon>Ascomycota</taxon>
        <taxon>Pezizomycotina</taxon>
        <taxon>Sordariomycetes</taxon>
        <taxon>Hypocreomycetidae</taxon>
        <taxon>Hypocreales</taxon>
        <taxon>Bionectriaceae</taxon>
        <taxon>Emericellopsis</taxon>
    </lineage>
</organism>
<comment type="similarity">
    <text evidence="2">Belongs to the TRAFAC class translation factor GTPase superfamily. Classic translation factor GTPase family. IF-2 subfamily.</text>
</comment>
<dbReference type="Gene3D" id="3.40.50.300">
    <property type="entry name" value="P-loop containing nucleotide triphosphate hydrolases"/>
    <property type="match status" value="1"/>
</dbReference>
<evidence type="ECO:0000259" key="12">
    <source>
        <dbReference type="PROSITE" id="PS51722"/>
    </source>
</evidence>
<feature type="compositionally biased region" description="Basic and acidic residues" evidence="11">
    <location>
        <begin position="142"/>
        <end position="156"/>
    </location>
</feature>
<dbReference type="InterPro" id="IPR044145">
    <property type="entry name" value="IF2_II"/>
</dbReference>
<evidence type="ECO:0000256" key="5">
    <source>
        <dbReference type="ARBA" id="ARBA00022917"/>
    </source>
</evidence>
<reference evidence="13" key="1">
    <citation type="journal article" date="2021" name="J Fungi (Basel)">
        <title>Genomic and Metabolomic Analyses of the Marine Fungus Emericellopsis cladophorae: Insights into Saltwater Adaptability Mechanisms and Its Biosynthetic Potential.</title>
        <authorList>
            <person name="Goncalves M.F.M."/>
            <person name="Hilario S."/>
            <person name="Van de Peer Y."/>
            <person name="Esteves A.C."/>
            <person name="Alves A."/>
        </authorList>
    </citation>
    <scope>NUCLEOTIDE SEQUENCE</scope>
    <source>
        <strain evidence="13">MUM 19.33</strain>
    </source>
</reference>
<sequence>MSAMLRAPILKVQASLSDLDLRNTDSNQERSSSYICHFCRGQLPLAKSTSRCRATLRNEALRVPATANCISRHRLFSTSSLLCDSPNGDSPASKGPVSGGFGAVSGGFGGFAAKKATISDPVPPKPAPAPQPPKTSPAKNASRTERSSDGGTERHSDRHKHKDSRRKHETQKQPRRKGRHEHHGDGDKEPEQVRSSSKIDKILDNVKTEGLEKRPQPAAPQATPAAAAWGAFSQRKTDIKTPPPAAASKPAPQKPIKTTPAPSWNAPAKDWKPVNRRATDQAPADNSPKITSFDAMLEARKSDDARARAAKSRERIAQQKREREQGAQQSEGEFWSDLDARLTAAPKPTPVAPMATPTLFSTLPTEEMAPRPSSRFVQDGQQEDYSKRKADKRKKSGRPSRNEGRGRYDNDDMDEQEFMRYEAQQRRKEERRLRKEQEAEQNEPEAVPIFLPEYINVSSLASAMKQGETSFLRDLEELGFENMSVDTIMTGETASLVAMEYGFEPTVDNGSQRDLRPRPAPEDPSTLPPRPPIVTIMGHVDHGKTTLLDYLRKSSIVAQEHGGITQHIGAFVVKMSSGKPITFLDTPGHAAFLTMRQRGANVTDIVVLVVAADDSVKPQTLEALKHANNAKVPIIVAINKVDKEEARVEQVKADLSRHGVQIEDYGGDVQTVCVSGKTGKGMDDLEENIVTLSELLDTRAELDGMAEGWVLESSIKQDGKVASVLVKRGTLRTGDIIVAGHSWARIRLLRNEAGAEVTEAPPGTPVEVLGWRDLPPAGTQVLQALDEDKAKTAVDYREEMTQRQQDSAYIIEQEARERERVEAEAAAKEMEELGEDAPAEEAGPKITTQNFTVKADVAGSVEAVVASVLEQGNNEVRSRVLRQGTGQITEFDVDHAATSGSVIVNFNTAILPHISQMAKQAGVRIIDHSVIYHLVDETRAVLSALLPKSVSHKVLGEADVLQIFPINVKGRKYQNIAGCRVRNGSIKKTSRVKILRKGKVIYDGHIDTLKQVKRNVMEMGKGSECGMAFTDFEDFQVDDQIQTYDIIEEARTL</sequence>
<gene>
    <name evidence="13" type="ORF">J7T54_000215</name>
</gene>
<feature type="region of interest" description="Disordered" evidence="11">
    <location>
        <begin position="115"/>
        <end position="445"/>
    </location>
</feature>
<feature type="compositionally biased region" description="Low complexity" evidence="11">
    <location>
        <begin position="219"/>
        <end position="228"/>
    </location>
</feature>
<dbReference type="FunFam" id="3.40.50.10050:FF:000001">
    <property type="entry name" value="Translation initiation factor IF-2"/>
    <property type="match status" value="1"/>
</dbReference>
<feature type="compositionally biased region" description="Pro residues" evidence="11">
    <location>
        <begin position="121"/>
        <end position="135"/>
    </location>
</feature>
<keyword evidence="6" id="KW-0809">Transit peptide</keyword>
<evidence type="ECO:0000256" key="3">
    <source>
        <dbReference type="ARBA" id="ARBA00022540"/>
    </source>
</evidence>
<accession>A0A9Q0BCU8</accession>
<dbReference type="InterPro" id="IPR023115">
    <property type="entry name" value="TIF_IF2_dom3"/>
</dbReference>
<keyword evidence="5" id="KW-0648">Protein biosynthesis</keyword>
<comment type="function">
    <text evidence="9">One of the essential components for the initiation of protein synthesis. Protects formylmethionyl-tRNA from spontaneous hydrolysis and promotes its binding to the 30S ribosomal subunits. Also involved in the hydrolysis of GTP during the formation of the 70S ribosomal complex.</text>
</comment>
<dbReference type="OrthoDB" id="361630at2759"/>
<comment type="caution">
    <text evidence="13">The sequence shown here is derived from an EMBL/GenBank/DDBJ whole genome shotgun (WGS) entry which is preliminary data.</text>
</comment>
<keyword evidence="7" id="KW-0496">Mitochondrion</keyword>
<dbReference type="InterPro" id="IPR009000">
    <property type="entry name" value="Transl_B-barrel_sf"/>
</dbReference>
<dbReference type="PANTHER" id="PTHR43381">
    <property type="entry name" value="TRANSLATION INITIATION FACTOR IF-2-RELATED"/>
    <property type="match status" value="1"/>
</dbReference>
<dbReference type="Pfam" id="PF11987">
    <property type="entry name" value="IF-2"/>
    <property type="match status" value="1"/>
</dbReference>
<dbReference type="SUPFAM" id="SSF52156">
    <property type="entry name" value="Initiation factor IF2/eIF5b, domain 3"/>
    <property type="match status" value="1"/>
</dbReference>
<evidence type="ECO:0000313" key="14">
    <source>
        <dbReference type="Proteomes" id="UP001055219"/>
    </source>
</evidence>
<dbReference type="InterPro" id="IPR000178">
    <property type="entry name" value="TF_IF2_bacterial-like"/>
</dbReference>
<dbReference type="CDD" id="cd03692">
    <property type="entry name" value="mtIF2_IVc"/>
    <property type="match status" value="1"/>
</dbReference>
<dbReference type="CDD" id="cd01887">
    <property type="entry name" value="IF2_eIF5B"/>
    <property type="match status" value="1"/>
</dbReference>
<dbReference type="GeneID" id="75826736"/>